<keyword evidence="2" id="KW-0378">Hydrolase</keyword>
<sequence length="340" mass="37953">MKKLLLTVLLFWGTLSFGQTHKADRQQIANIGDFKVAGGTIKDCKVGYRMFGKLNAGKSNAVIFLTWFGGVSRDIVNPANFSAIDTTRYCLIIIDALADGVSSSPSNSKTQHGRNFPVFTAADMIESQHMLLTKNLGIKHVKVVMGISMGGIQTFQWAVSYPDFMDYLIPIVGTPQFTSYDNMRGEIYRRLLENDPEYNHGNYTVNPKITIINMFWEMLLTTPTEKVRAHPHDDFSKWLKDVEAQQHSDWNDTWYQSNALSEFDITKAFGGSFEETAKHVKAKMIIITCLQDHIVNPKPCIDFAKAANARLIKIDNDAGHLGGNLGNADARNAVIEALAN</sequence>
<dbReference type="SUPFAM" id="SSF53474">
    <property type="entry name" value="alpha/beta-Hydrolases"/>
    <property type="match status" value="1"/>
</dbReference>
<dbReference type="Proteomes" id="UP001597557">
    <property type="component" value="Unassembled WGS sequence"/>
</dbReference>
<dbReference type="GO" id="GO:0016787">
    <property type="term" value="F:hydrolase activity"/>
    <property type="evidence" value="ECO:0007669"/>
    <property type="project" value="UniProtKB-KW"/>
</dbReference>
<dbReference type="Gene3D" id="3.40.50.1820">
    <property type="entry name" value="alpha/beta hydrolase"/>
    <property type="match status" value="1"/>
</dbReference>
<reference evidence="3" key="1">
    <citation type="journal article" date="2019" name="Int. J. Syst. Evol. Microbiol.">
        <title>The Global Catalogue of Microorganisms (GCM) 10K type strain sequencing project: providing services to taxonomists for standard genome sequencing and annotation.</title>
        <authorList>
            <consortium name="The Broad Institute Genomics Platform"/>
            <consortium name="The Broad Institute Genome Sequencing Center for Infectious Disease"/>
            <person name="Wu L."/>
            <person name="Ma J."/>
        </authorList>
    </citation>
    <scope>NUCLEOTIDE SEQUENCE [LARGE SCALE GENOMIC DNA]</scope>
    <source>
        <strain evidence="3">KCTC 22437</strain>
    </source>
</reference>
<dbReference type="PIRSF" id="PIRSF000443">
    <property type="entry name" value="Homoser_Ac_trans"/>
    <property type="match status" value="1"/>
</dbReference>
<dbReference type="Pfam" id="PF00561">
    <property type="entry name" value="Abhydrolase_1"/>
    <property type="match status" value="1"/>
</dbReference>
<dbReference type="RefSeq" id="WP_377187700.1">
    <property type="nucleotide sequence ID" value="NZ_JBHUPD010000003.1"/>
</dbReference>
<proteinExistence type="predicted"/>
<dbReference type="InterPro" id="IPR000073">
    <property type="entry name" value="AB_hydrolase_1"/>
</dbReference>
<dbReference type="EMBL" id="JBHUPD010000003">
    <property type="protein sequence ID" value="MFD2873958.1"/>
    <property type="molecule type" value="Genomic_DNA"/>
</dbReference>
<dbReference type="PANTHER" id="PTHR32268:SF15">
    <property type="entry name" value="HOMOSERINE ACETYLTRANSFERASE FAMILY PROTEIN (AFU_ORTHOLOGUE AFUA_1G15350)"/>
    <property type="match status" value="1"/>
</dbReference>
<feature type="domain" description="AB hydrolase-1" evidence="1">
    <location>
        <begin position="80"/>
        <end position="321"/>
    </location>
</feature>
<organism evidence="2 3">
    <name type="scientific">Mucilaginibacter ximonensis</name>
    <dbReference type="NCBI Taxonomy" id="538021"/>
    <lineage>
        <taxon>Bacteria</taxon>
        <taxon>Pseudomonadati</taxon>
        <taxon>Bacteroidota</taxon>
        <taxon>Sphingobacteriia</taxon>
        <taxon>Sphingobacteriales</taxon>
        <taxon>Sphingobacteriaceae</taxon>
        <taxon>Mucilaginibacter</taxon>
    </lineage>
</organism>
<evidence type="ECO:0000259" key="1">
    <source>
        <dbReference type="Pfam" id="PF00561"/>
    </source>
</evidence>
<gene>
    <name evidence="2" type="ORF">ACFS5N_15860</name>
</gene>
<dbReference type="PANTHER" id="PTHR32268">
    <property type="entry name" value="HOMOSERINE O-ACETYLTRANSFERASE"/>
    <property type="match status" value="1"/>
</dbReference>
<keyword evidence="3" id="KW-1185">Reference proteome</keyword>
<dbReference type="InterPro" id="IPR029058">
    <property type="entry name" value="AB_hydrolase_fold"/>
</dbReference>
<evidence type="ECO:0000313" key="3">
    <source>
        <dbReference type="Proteomes" id="UP001597557"/>
    </source>
</evidence>
<dbReference type="InterPro" id="IPR008220">
    <property type="entry name" value="HAT_MetX-like"/>
</dbReference>
<comment type="caution">
    <text evidence="2">The sequence shown here is derived from an EMBL/GenBank/DDBJ whole genome shotgun (WGS) entry which is preliminary data.</text>
</comment>
<evidence type="ECO:0000313" key="2">
    <source>
        <dbReference type="EMBL" id="MFD2873958.1"/>
    </source>
</evidence>
<protein>
    <submittedName>
        <fullName evidence="2">Alpha/beta fold hydrolase</fullName>
    </submittedName>
</protein>
<accession>A0ABW5YF13</accession>
<name>A0ABW5YF13_9SPHI</name>